<dbReference type="Gene3D" id="2.60.40.10">
    <property type="entry name" value="Immunoglobulins"/>
    <property type="match status" value="1"/>
</dbReference>
<evidence type="ECO:0000256" key="3">
    <source>
        <dbReference type="ARBA" id="ARBA00022807"/>
    </source>
</evidence>
<keyword evidence="3" id="KW-0788">Thiol protease</keyword>
<sequence>MFACIMIMNTLSPHITLSAVARRFSLVWLMLLLGTLSIFAQSASDFSVTVVSTPSTCVQNGQVEIKVSKVPGAPTNYTYKAYYDLLNSKGTSVTTPQGYVANNVVANLYPGTYTALVRIEVQETGLKIDLPPKTITITSTYKNPTVKVREVRKSLNNYRPKGSSAPVPTGILSVTVLDGNGPYTLTIEVAPTAYKGKKEFSLEKGKELFLYEVPAGQYRLKVSDACGVAPVQTLEMTNVRRDIPNANISHYNMPFKKWLTMTSDMRMRQCGWLRLNYVSTKSDTNEPDLRPYFDHKDTLARYYEYAWQTWSDWNASKPRVYHEFQKTAPFGSTNYGSDKEGIYYKLPDGVTYKMMGQQSSLYHPLAFIRVKGSSEELPRGYSATNYDWNSLDVDYERNNSDPCSPTYVLQVRPRNDHDVLLCLPITVRVVSKTDPNDTQEITLTKDVSYYTDFPKPLKYSENYTLTTIAGNGQKKAETIEAITWSYGFDISNTSNDYCTGIKKYLPYIKRISTPPITATTSFAGYKIRFVSAPADFTPEEGALAVGEEYTIPENMNGASIYPFSPKAKINSIIYCYISVGEYRFELTDPCGAKHNLKLTISSNKAPRYAGDISRFAPRTVKVECGRVRIYPFAGGSEGILTRDGVSVQPYFRITNLPKGVSYNDLRSNISDDYPEWRDDKMFTSSYKDIADPKSIYIDFPATDGRVDIKLHYDEKSYNSLPCLPTTQLSLENPPLTYDRDSYIGYSCPFGTSGLLHIVPVNCVGNATIEIYDTETGELKYTFNNVDKTAGITQELKGTAENPVPSSYRVKITDQQCDNTSEEVIAIYSLASPSAIRSKEQQRKFCVGDRIQLEVINFGDKVYTWTLPNGEQRTGRKLVIDQAELEHTGTYTVSVSAVKCDGAETKITLTTEISVSPRELWWRQEAEDQNWNNPNNWSQADGKLIQAVPTSCTDVHIPAQVDKGYPDLSAQGTDRDVFGDPVCGNIYFHYGAQLGSPQLLTYERAFVDYNFGKMSNGGTVVAHQQTGHTTADSKLLDRDRWYMVATPLNNMVSGDFSLAGYPKTYQRYFVASQSPNSATDVAFTRPFDTMTQTFAPTAYYHGFALKVAGWESGRKGYDDHKYLNQINGIIRVPFFADASHAAAYPLHSYDATAGVSTFRYYNEETLAPLAYTERANRGKGVYPYRFVYERYNAAKPTSSQIATITDGGVTLQGYALPISGVAAGSYFMVGNPFMTPIDFDKLWKFNKDVIYPYYYVFEDNQWQVYSLEASIASTRGKAIAPLQAVLLRSKSGSSSQLRFPTSGDKSVLLASWSLGGGDLVSVQSAEMPHKSTTLPIHLQMGHGGDAPLASAYVMWDAEGDNVPALGNNEYSESPLVYVVDADCGEGEMVLYPKRETGRLDVGVRASYASEMVLDFSDMDRSLYEYMTLTDRKSGREQDLLRQPQYRFVHELGVADPRFTLQLKRYGVPTVVEEPAHAVVTPEISIHAVEESCIVQANQPIALIEVYDLSGQQVYRYASKANAQTLEHAISLRELPRSMVVKVYLENGFMDIRKVQF</sequence>
<keyword evidence="6" id="KW-1185">Reference proteome</keyword>
<gene>
    <name evidence="5" type="ORF">PORUE0001_1569</name>
</gene>
<keyword evidence="2" id="KW-0645">Protease</keyword>
<organism evidence="5 6">
    <name type="scientific">Porphyromonas uenonis 60-3</name>
    <dbReference type="NCBI Taxonomy" id="596327"/>
    <lineage>
        <taxon>Bacteria</taxon>
        <taxon>Pseudomonadati</taxon>
        <taxon>Bacteroidota</taxon>
        <taxon>Bacteroidia</taxon>
        <taxon>Bacteroidales</taxon>
        <taxon>Porphyromonadaceae</taxon>
        <taxon>Porphyromonas</taxon>
    </lineage>
</organism>
<evidence type="ECO:0000256" key="2">
    <source>
        <dbReference type="ARBA" id="ARBA00022670"/>
    </source>
</evidence>
<keyword evidence="4" id="KW-0843">Virulence</keyword>
<evidence type="ECO:0000313" key="5">
    <source>
        <dbReference type="EMBL" id="EEK16167.1"/>
    </source>
</evidence>
<evidence type="ECO:0000256" key="1">
    <source>
        <dbReference type="ARBA" id="ARBA00006067"/>
    </source>
</evidence>
<comment type="similarity">
    <text evidence="1">Belongs to the peptidase C25 family.</text>
</comment>
<protein>
    <submittedName>
        <fullName evidence="5">Uncharacterized protein</fullName>
    </submittedName>
</protein>
<keyword evidence="3" id="KW-0378">Hydrolase</keyword>
<reference evidence="5 6" key="1">
    <citation type="submission" date="2009-04" db="EMBL/GenBank/DDBJ databases">
        <authorList>
            <person name="Sebastian Y."/>
            <person name="Madupu R."/>
            <person name="Durkin A.S."/>
            <person name="Torralba M."/>
            <person name="Methe B."/>
            <person name="Sutton G.G."/>
            <person name="Strausberg R.L."/>
            <person name="Nelson K.E."/>
        </authorList>
    </citation>
    <scope>NUCLEOTIDE SEQUENCE [LARGE SCALE GENOMIC DNA]</scope>
    <source>
        <strain evidence="5 6">60-3</strain>
    </source>
</reference>
<dbReference type="Proteomes" id="UP000003303">
    <property type="component" value="Unassembled WGS sequence"/>
</dbReference>
<dbReference type="EMBL" id="ACLR01000208">
    <property type="protein sequence ID" value="EEK16167.1"/>
    <property type="molecule type" value="Genomic_DNA"/>
</dbReference>
<dbReference type="eggNOG" id="COG3291">
    <property type="taxonomic scope" value="Bacteria"/>
</dbReference>
<name>C2MDN5_9PORP</name>
<proteinExistence type="inferred from homology"/>
<dbReference type="STRING" id="596327.PORUE0001_1569"/>
<accession>C2MDN5</accession>
<evidence type="ECO:0000313" key="6">
    <source>
        <dbReference type="Proteomes" id="UP000003303"/>
    </source>
</evidence>
<comment type="caution">
    <text evidence="5">The sequence shown here is derived from an EMBL/GenBank/DDBJ whole genome shotgun (WGS) entry which is preliminary data.</text>
</comment>
<dbReference type="InterPro" id="IPR013783">
    <property type="entry name" value="Ig-like_fold"/>
</dbReference>
<dbReference type="GO" id="GO:0008234">
    <property type="term" value="F:cysteine-type peptidase activity"/>
    <property type="evidence" value="ECO:0007669"/>
    <property type="project" value="UniProtKB-KW"/>
</dbReference>
<dbReference type="GO" id="GO:0006508">
    <property type="term" value="P:proteolysis"/>
    <property type="evidence" value="ECO:0007669"/>
    <property type="project" value="UniProtKB-KW"/>
</dbReference>
<evidence type="ECO:0000256" key="4">
    <source>
        <dbReference type="ARBA" id="ARBA00023026"/>
    </source>
</evidence>